<evidence type="ECO:0000313" key="2">
    <source>
        <dbReference type="Proteomes" id="UP000596661"/>
    </source>
</evidence>
<reference evidence="1" key="2">
    <citation type="submission" date="2021-03" db="UniProtKB">
        <authorList>
            <consortium name="EnsemblPlants"/>
        </authorList>
    </citation>
    <scope>IDENTIFICATION</scope>
</reference>
<proteinExistence type="predicted"/>
<name>A0A803P587_CANSA</name>
<dbReference type="Gramene" id="evm.model.03.1426">
    <property type="protein sequence ID" value="cds.evm.model.03.1426"/>
    <property type="gene ID" value="evm.TU.03.1426"/>
</dbReference>
<dbReference type="Proteomes" id="UP000596661">
    <property type="component" value="Chromosome 3"/>
</dbReference>
<dbReference type="EMBL" id="UZAU01000301">
    <property type="status" value="NOT_ANNOTATED_CDS"/>
    <property type="molecule type" value="Genomic_DNA"/>
</dbReference>
<reference evidence="1" key="1">
    <citation type="submission" date="2018-11" db="EMBL/GenBank/DDBJ databases">
        <authorList>
            <person name="Grassa J C."/>
        </authorList>
    </citation>
    <scope>NUCLEOTIDE SEQUENCE [LARGE SCALE GENOMIC DNA]</scope>
</reference>
<evidence type="ECO:0000313" key="1">
    <source>
        <dbReference type="EnsemblPlants" id="cds.evm.model.03.1426"/>
    </source>
</evidence>
<accession>A0A803P587</accession>
<protein>
    <submittedName>
        <fullName evidence="1">Uncharacterized protein</fullName>
    </submittedName>
</protein>
<dbReference type="EnsemblPlants" id="evm.model.03.1426">
    <property type="protein sequence ID" value="cds.evm.model.03.1426"/>
    <property type="gene ID" value="evm.TU.03.1426"/>
</dbReference>
<keyword evidence="2" id="KW-1185">Reference proteome</keyword>
<dbReference type="AlphaFoldDB" id="A0A803P587"/>
<organism evidence="1 2">
    <name type="scientific">Cannabis sativa</name>
    <name type="common">Hemp</name>
    <name type="synonym">Marijuana</name>
    <dbReference type="NCBI Taxonomy" id="3483"/>
    <lineage>
        <taxon>Eukaryota</taxon>
        <taxon>Viridiplantae</taxon>
        <taxon>Streptophyta</taxon>
        <taxon>Embryophyta</taxon>
        <taxon>Tracheophyta</taxon>
        <taxon>Spermatophyta</taxon>
        <taxon>Magnoliopsida</taxon>
        <taxon>eudicotyledons</taxon>
        <taxon>Gunneridae</taxon>
        <taxon>Pentapetalae</taxon>
        <taxon>rosids</taxon>
        <taxon>fabids</taxon>
        <taxon>Rosales</taxon>
        <taxon>Cannabaceae</taxon>
        <taxon>Cannabis</taxon>
    </lineage>
</organism>
<sequence>VGVAVPSANLITVRIRLRCGPQSESRLEIESKLGVPVVSKFGSSKVLDRDLGQHFDRVQ</sequence>